<dbReference type="EMBL" id="FOGC01000002">
    <property type="protein sequence ID" value="SEQ27783.1"/>
    <property type="molecule type" value="Genomic_DNA"/>
</dbReference>
<dbReference type="AlphaFoldDB" id="A0A1H9ERG9"/>
<dbReference type="STRING" id="988801.SAMN05216522_10219"/>
<sequence>MRQFIFIIIILAVVFFIFSAIVGSSPEEKEKSQARDAISLCWNDQGKKSNTPGEARFIAGACEKMENDYKTKHGVSP</sequence>
<protein>
    <submittedName>
        <fullName evidence="1">Uncharacterized protein</fullName>
    </submittedName>
</protein>
<accession>A0A1H9ERG9</accession>
<dbReference type="Proteomes" id="UP000242515">
    <property type="component" value="Unassembled WGS sequence"/>
</dbReference>
<evidence type="ECO:0000313" key="2">
    <source>
        <dbReference type="Proteomes" id="UP000242515"/>
    </source>
</evidence>
<dbReference type="OrthoDB" id="7031515at2"/>
<proteinExistence type="predicted"/>
<name>A0A1H9ERG9_9GAMM</name>
<keyword evidence="2" id="KW-1185">Reference proteome</keyword>
<dbReference type="RefSeq" id="WP_092672526.1">
    <property type="nucleotide sequence ID" value="NZ_FOGC01000002.1"/>
</dbReference>
<organism evidence="1 2">
    <name type="scientific">Rosenbergiella nectarea</name>
    <dbReference type="NCBI Taxonomy" id="988801"/>
    <lineage>
        <taxon>Bacteria</taxon>
        <taxon>Pseudomonadati</taxon>
        <taxon>Pseudomonadota</taxon>
        <taxon>Gammaproteobacteria</taxon>
        <taxon>Enterobacterales</taxon>
        <taxon>Erwiniaceae</taxon>
        <taxon>Rosenbergiella</taxon>
    </lineage>
</organism>
<evidence type="ECO:0000313" key="1">
    <source>
        <dbReference type="EMBL" id="SEQ27783.1"/>
    </source>
</evidence>
<gene>
    <name evidence="1" type="ORF">SAMN05216522_10219</name>
</gene>
<reference evidence="2" key="1">
    <citation type="submission" date="2016-10" db="EMBL/GenBank/DDBJ databases">
        <authorList>
            <person name="Varghese N."/>
            <person name="Submissions S."/>
        </authorList>
    </citation>
    <scope>NUCLEOTIDE SEQUENCE [LARGE SCALE GENOMIC DNA]</scope>
    <source>
        <strain evidence="2">8N4</strain>
    </source>
</reference>